<reference evidence="2" key="1">
    <citation type="submission" date="2023-07" db="EMBL/GenBank/DDBJ databases">
        <title>Chromosome-level genome assembly of Artemia franciscana.</title>
        <authorList>
            <person name="Jo E."/>
        </authorList>
    </citation>
    <scope>NUCLEOTIDE SEQUENCE</scope>
    <source>
        <tissue evidence="2">Whole body</tissue>
    </source>
</reference>
<gene>
    <name evidence="2" type="ORF">QYM36_007886</name>
</gene>
<keyword evidence="3" id="KW-1185">Reference proteome</keyword>
<dbReference type="EMBL" id="JAVRJZ010000001">
    <property type="protein sequence ID" value="KAK2727204.1"/>
    <property type="molecule type" value="Genomic_DNA"/>
</dbReference>
<feature type="region of interest" description="Disordered" evidence="1">
    <location>
        <begin position="1"/>
        <end position="84"/>
    </location>
</feature>
<proteinExistence type="predicted"/>
<feature type="compositionally biased region" description="Polar residues" evidence="1">
    <location>
        <begin position="64"/>
        <end position="84"/>
    </location>
</feature>
<comment type="caution">
    <text evidence="2">The sequence shown here is derived from an EMBL/GenBank/DDBJ whole genome shotgun (WGS) entry which is preliminary data.</text>
</comment>
<evidence type="ECO:0000313" key="3">
    <source>
        <dbReference type="Proteomes" id="UP001187531"/>
    </source>
</evidence>
<evidence type="ECO:0000313" key="2">
    <source>
        <dbReference type="EMBL" id="KAK2727204.1"/>
    </source>
</evidence>
<evidence type="ECO:0000256" key="1">
    <source>
        <dbReference type="SAM" id="MobiDB-lite"/>
    </source>
</evidence>
<sequence length="84" mass="9826">MEIESTRKEYNRARNKVREETRQVKKEQERKIAGNAKSAPKKFRKHKNAKLATRREIPTLFNKDGSSASSQSERANNFNHFFSS</sequence>
<organism evidence="2 3">
    <name type="scientific">Artemia franciscana</name>
    <name type="common">Brine shrimp</name>
    <name type="synonym">Artemia sanfranciscana</name>
    <dbReference type="NCBI Taxonomy" id="6661"/>
    <lineage>
        <taxon>Eukaryota</taxon>
        <taxon>Metazoa</taxon>
        <taxon>Ecdysozoa</taxon>
        <taxon>Arthropoda</taxon>
        <taxon>Crustacea</taxon>
        <taxon>Branchiopoda</taxon>
        <taxon>Anostraca</taxon>
        <taxon>Artemiidae</taxon>
        <taxon>Artemia</taxon>
    </lineage>
</organism>
<feature type="compositionally biased region" description="Basic residues" evidence="1">
    <location>
        <begin position="39"/>
        <end position="49"/>
    </location>
</feature>
<accession>A0AA88IF69</accession>
<dbReference type="AlphaFoldDB" id="A0AA88IF69"/>
<protein>
    <submittedName>
        <fullName evidence="2">Uncharacterized protein</fullName>
    </submittedName>
</protein>
<dbReference type="Proteomes" id="UP001187531">
    <property type="component" value="Unassembled WGS sequence"/>
</dbReference>
<name>A0AA88IF69_ARTSF</name>
<feature type="compositionally biased region" description="Basic and acidic residues" evidence="1">
    <location>
        <begin position="1"/>
        <end position="32"/>
    </location>
</feature>
<feature type="non-terminal residue" evidence="2">
    <location>
        <position position="84"/>
    </location>
</feature>